<keyword evidence="2" id="KW-1185">Reference proteome</keyword>
<protein>
    <submittedName>
        <fullName evidence="1">Uncharacterized protein</fullName>
    </submittedName>
</protein>
<evidence type="ECO:0000313" key="1">
    <source>
        <dbReference type="EMBL" id="SDD19047.1"/>
    </source>
</evidence>
<evidence type="ECO:0000313" key="2">
    <source>
        <dbReference type="Proteomes" id="UP000199603"/>
    </source>
</evidence>
<dbReference type="Proteomes" id="UP000199603">
    <property type="component" value="Unassembled WGS sequence"/>
</dbReference>
<dbReference type="EMBL" id="FNAG01000001">
    <property type="protein sequence ID" value="SDD19047.1"/>
    <property type="molecule type" value="Genomic_DNA"/>
</dbReference>
<sequence length="448" mass="49183">MRSESAPAGRCPAAPAAAAGHLSLACRVALTITLALGLSLCVPPQRAQAQAQTLRPVPWPEAERVLVFDGPAEPAEADARRGMAPSLRAARGPSLGLAGGLERGDVERLSREARPGLNLGFYDLGPDCDREPFGVLANLHKPGVRQRVTDILVELRARGSEAIAVGIYHFRPPGPADADGVWAGTPILDSTGGDLHPRMRQNLADLLADIRAAGFSQLLVRYHPQGGNTVTQWTRFEEELFQENWNLIVNLMPILDDSGLDYRVDLLTEGLPRARFVNVLGQALFFPDLPDNELWSRYANRLWRNYVSRFDPGRSVGFSSVGDTDPNRLRARLEHLGYVYSVAGGERVYPGAFAFSIYGTPDVDEGELYGRIVDRLRRLGFGDVPLIVAESFYNDREGMARLAAAAREQQAAPLYVLHWPVARDRLDCSTHVNVGFPVEIDQALRFGF</sequence>
<name>A0A1G6SS46_9GAMM</name>
<dbReference type="InterPro" id="IPR017853">
    <property type="entry name" value="GH"/>
</dbReference>
<dbReference type="PROSITE" id="PS51257">
    <property type="entry name" value="PROKAR_LIPOPROTEIN"/>
    <property type="match status" value="1"/>
</dbReference>
<proteinExistence type="predicted"/>
<dbReference type="AlphaFoldDB" id="A0A1G6SS46"/>
<reference evidence="1 2" key="1">
    <citation type="submission" date="2016-10" db="EMBL/GenBank/DDBJ databases">
        <authorList>
            <person name="de Groot N.N."/>
        </authorList>
    </citation>
    <scope>NUCLEOTIDE SEQUENCE [LARGE SCALE GENOMIC DNA]</scope>
    <source>
        <strain evidence="1 2">DSM 16957</strain>
    </source>
</reference>
<accession>A0A1G6SS46</accession>
<gene>
    <name evidence="1" type="ORF">SAMN04488509_101636</name>
</gene>
<organism evidence="1 2">
    <name type="scientific">Aquimonas voraii</name>
    <dbReference type="NCBI Taxonomy" id="265719"/>
    <lineage>
        <taxon>Bacteria</taxon>
        <taxon>Pseudomonadati</taxon>
        <taxon>Pseudomonadota</taxon>
        <taxon>Gammaproteobacteria</taxon>
        <taxon>Lysobacterales</taxon>
        <taxon>Lysobacteraceae</taxon>
        <taxon>Aquimonas</taxon>
    </lineage>
</organism>
<dbReference type="SUPFAM" id="SSF51445">
    <property type="entry name" value="(Trans)glycosidases"/>
    <property type="match status" value="1"/>
</dbReference>
<dbReference type="STRING" id="265719.SAMN04488509_101636"/>